<dbReference type="EMBL" id="JACGWS010000007">
    <property type="protein sequence ID" value="MBC8755556.1"/>
    <property type="molecule type" value="Genomic_DNA"/>
</dbReference>
<evidence type="ECO:0000313" key="2">
    <source>
        <dbReference type="Proteomes" id="UP000619238"/>
    </source>
</evidence>
<evidence type="ECO:0008006" key="3">
    <source>
        <dbReference type="Google" id="ProtNLM"/>
    </source>
</evidence>
<proteinExistence type="predicted"/>
<accession>A0ABR7QB30</accession>
<organism evidence="1 2">
    <name type="scientific">Kordia aestuariivivens</name>
    <dbReference type="NCBI Taxonomy" id="2759037"/>
    <lineage>
        <taxon>Bacteria</taxon>
        <taxon>Pseudomonadati</taxon>
        <taxon>Bacteroidota</taxon>
        <taxon>Flavobacteriia</taxon>
        <taxon>Flavobacteriales</taxon>
        <taxon>Flavobacteriaceae</taxon>
        <taxon>Kordia</taxon>
    </lineage>
</organism>
<keyword evidence="2" id="KW-1185">Reference proteome</keyword>
<gene>
    <name evidence="1" type="ORF">H2O64_12840</name>
</gene>
<dbReference type="RefSeq" id="WP_187562606.1">
    <property type="nucleotide sequence ID" value="NZ_JACGWS010000007.1"/>
</dbReference>
<comment type="caution">
    <text evidence="1">The sequence shown here is derived from an EMBL/GenBank/DDBJ whole genome shotgun (WGS) entry which is preliminary data.</text>
</comment>
<evidence type="ECO:0000313" key="1">
    <source>
        <dbReference type="EMBL" id="MBC8755556.1"/>
    </source>
</evidence>
<name>A0ABR7QB30_9FLAO</name>
<protein>
    <recommendedName>
        <fullName evidence="3">Bacteriocin</fullName>
    </recommendedName>
</protein>
<reference evidence="1 2" key="1">
    <citation type="submission" date="2020-07" db="EMBL/GenBank/DDBJ databases">
        <title>Description of Kordia aestuariivivens sp. nov., isolated from a tidal flat.</title>
        <authorList>
            <person name="Park S."/>
            <person name="Yoon J.-H."/>
        </authorList>
    </citation>
    <scope>NUCLEOTIDE SEQUENCE [LARGE SCALE GENOMIC DNA]</scope>
    <source>
        <strain evidence="1 2">YSTF-M3</strain>
    </source>
</reference>
<dbReference type="Proteomes" id="UP000619238">
    <property type="component" value="Unassembled WGS sequence"/>
</dbReference>
<sequence>MKKQNLDSKLSLKTSKVSKLGNASEIIGGATTFCPSANLCEITAYHRCGHTIGNGQNPDGTPCTY</sequence>